<reference evidence="3" key="1">
    <citation type="journal article" date="2019" name="IScience">
        <title>Narwhal Genome Reveals Long-Term Low Genetic Diversity despite Current Large Abundance Size.</title>
        <authorList>
            <person name="Westbury M.V."/>
            <person name="Petersen B."/>
            <person name="Garde E."/>
            <person name="Heide-Jorgensen M.P."/>
            <person name="Lorenzen E.D."/>
        </authorList>
    </citation>
    <scope>NUCLEOTIDE SEQUENCE [LARGE SCALE GENOMIC DNA]</scope>
</reference>
<feature type="region of interest" description="Disordered" evidence="1">
    <location>
        <begin position="100"/>
        <end position="122"/>
    </location>
</feature>
<dbReference type="Proteomes" id="UP000308365">
    <property type="component" value="Unassembled WGS sequence"/>
</dbReference>
<gene>
    <name evidence="2" type="ORF">EI555_010874</name>
</gene>
<comment type="caution">
    <text evidence="2">The sequence shown here is derived from an EMBL/GenBank/DDBJ whole genome shotgun (WGS) entry which is preliminary data.</text>
</comment>
<sequence>MLRPRAGGRGGGEVGDPAGSARRRPRSRLQHVSLRLGPPPSTLGVPRPAPRNGQKLRPLLSVLSPRSSRLGRGSRARRTGGCASGRGTRRRCRRLYGRVRTEERKGRSRVEPKLPPKLTPDPRAVERACSVAVSFRAGGDCSLGSKEEAQAARPCSGAHHPKVRHLAPTGLRKARLSEKLSYSLIRCTCSRERAPHPSRRNLHLIFITKTLSLGVLCTRTHHHCSLPPQYVLS</sequence>
<evidence type="ECO:0000313" key="2">
    <source>
        <dbReference type="EMBL" id="TKC50670.1"/>
    </source>
</evidence>
<feature type="compositionally biased region" description="Low complexity" evidence="1">
    <location>
        <begin position="56"/>
        <end position="71"/>
    </location>
</feature>
<accession>A0A4V5PAD6</accession>
<name>A0A4V5PAD6_MONMO</name>
<protein>
    <submittedName>
        <fullName evidence="2">Uncharacterized protein</fullName>
    </submittedName>
</protein>
<evidence type="ECO:0000256" key="1">
    <source>
        <dbReference type="SAM" id="MobiDB-lite"/>
    </source>
</evidence>
<dbReference type="AlphaFoldDB" id="A0A4V5PAD6"/>
<feature type="region of interest" description="Disordered" evidence="1">
    <location>
        <begin position="1"/>
        <end position="88"/>
    </location>
</feature>
<dbReference type="EMBL" id="RWIC01000077">
    <property type="protein sequence ID" value="TKC50670.1"/>
    <property type="molecule type" value="Genomic_DNA"/>
</dbReference>
<organism evidence="2 3">
    <name type="scientific">Monodon monoceros</name>
    <name type="common">Narwhal</name>
    <name type="synonym">Ceratodon monodon</name>
    <dbReference type="NCBI Taxonomy" id="40151"/>
    <lineage>
        <taxon>Eukaryota</taxon>
        <taxon>Metazoa</taxon>
        <taxon>Chordata</taxon>
        <taxon>Craniata</taxon>
        <taxon>Vertebrata</taxon>
        <taxon>Euteleostomi</taxon>
        <taxon>Mammalia</taxon>
        <taxon>Eutheria</taxon>
        <taxon>Laurasiatheria</taxon>
        <taxon>Artiodactyla</taxon>
        <taxon>Whippomorpha</taxon>
        <taxon>Cetacea</taxon>
        <taxon>Odontoceti</taxon>
        <taxon>Monodontidae</taxon>
        <taxon>Monodon</taxon>
    </lineage>
</organism>
<feature type="compositionally biased region" description="Basic and acidic residues" evidence="1">
    <location>
        <begin position="100"/>
        <end position="114"/>
    </location>
</feature>
<evidence type="ECO:0000313" key="3">
    <source>
        <dbReference type="Proteomes" id="UP000308365"/>
    </source>
</evidence>
<proteinExistence type="predicted"/>